<evidence type="ECO:0000256" key="2">
    <source>
        <dbReference type="SAM" id="SignalP"/>
    </source>
</evidence>
<dbReference type="AlphaFoldDB" id="A0A1L7WPF7"/>
<feature type="transmembrane region" description="Helical" evidence="1">
    <location>
        <begin position="328"/>
        <end position="347"/>
    </location>
</feature>
<keyword evidence="1" id="KW-0472">Membrane</keyword>
<organism evidence="3 4">
    <name type="scientific">Phialocephala subalpina</name>
    <dbReference type="NCBI Taxonomy" id="576137"/>
    <lineage>
        <taxon>Eukaryota</taxon>
        <taxon>Fungi</taxon>
        <taxon>Dikarya</taxon>
        <taxon>Ascomycota</taxon>
        <taxon>Pezizomycotina</taxon>
        <taxon>Leotiomycetes</taxon>
        <taxon>Helotiales</taxon>
        <taxon>Mollisiaceae</taxon>
        <taxon>Phialocephala</taxon>
        <taxon>Phialocephala fortinii species complex</taxon>
    </lineage>
</organism>
<dbReference type="STRING" id="576137.A0A1L7WPF7"/>
<proteinExistence type="predicted"/>
<reference evidence="3 4" key="1">
    <citation type="submission" date="2016-03" db="EMBL/GenBank/DDBJ databases">
        <authorList>
            <person name="Ploux O."/>
        </authorList>
    </citation>
    <scope>NUCLEOTIDE SEQUENCE [LARGE SCALE GENOMIC DNA]</scope>
    <source>
        <strain evidence="3 4">UAMH 11012</strain>
    </source>
</reference>
<feature type="signal peptide" evidence="2">
    <location>
        <begin position="1"/>
        <end position="16"/>
    </location>
</feature>
<feature type="transmembrane region" description="Helical" evidence="1">
    <location>
        <begin position="69"/>
        <end position="89"/>
    </location>
</feature>
<keyword evidence="1" id="KW-1133">Transmembrane helix</keyword>
<name>A0A1L7WPF7_9HELO</name>
<dbReference type="EMBL" id="FJOG01000005">
    <property type="protein sequence ID" value="CZR54657.1"/>
    <property type="molecule type" value="Genomic_DNA"/>
</dbReference>
<keyword evidence="2" id="KW-0732">Signal</keyword>
<gene>
    <name evidence="3" type="ORF">PAC_04541</name>
</gene>
<sequence length="743" mass="81166">MSSILLALLFPLRTLAAPLSPRAIQSIGSIDPSTDEWSSTLSGIGPLILLIGERTTQQVLRNVRSPSSAFSLAAAPLGLLTVVTSLIRFCGTQQLRAFIGYELEARTVSGIEVTRVNCGGVTAHLTHGYVVRSIVANPASRLIAVSILEGKERGLEEPALERIRASESFERQKRRLGIPEGEASVEWCMHILLTDASNEAVNILVQTLARAVGLDPGRKEILDFQRSLIRGLETDEASDDPGTNSEVFRRDTIEESPFSRISNGKLQPALTSSTMKSDNFKVSVVKVASTLSTITEKRPSTSPFWDFSFLTTFDAVSEFTTSAPTGTFSGAIIGIIACMGIIMVHLIDLWHNDWVMSIGWILVMVGYVGIVFGVLFASLLISSSCISIKLDTSSQNPYRHWKAGMVVSVKNVDSMDTTGSAFVSSPQPHQNLEAIYIKPSTRKDRSLASLITLSVVAAFIAHYLGLRAIKWWASIGELGICIAAAFARSLSNDIRPRFTEVKGLKIDKRCSSTGVIRTQTAHLIDEHTEPTHKVDGRSYSLKILDHAPTVGERVAYQIAKICLNDDTLRTLLIRLTGVQLTISKSTSALSASTRSVLVSFTGGILVSEGLAGPAPQLVLSFQANILDLAAPSSLLGRAIMRQPEWRLQTGAGKGIPLGNVYVFAMQSMLDWWILSEDRNDMADLQRNLHWPMLLVNCAFFLKCLEIGKGDEELMKGLDEVHEEVGEGDLKVARDVVDFLKKWE</sequence>
<keyword evidence="4" id="KW-1185">Reference proteome</keyword>
<evidence type="ECO:0000313" key="3">
    <source>
        <dbReference type="EMBL" id="CZR54657.1"/>
    </source>
</evidence>
<dbReference type="OrthoDB" id="7464126at2759"/>
<protein>
    <submittedName>
        <fullName evidence="3">Uncharacterized protein</fullName>
    </submittedName>
</protein>
<evidence type="ECO:0000256" key="1">
    <source>
        <dbReference type="SAM" id="Phobius"/>
    </source>
</evidence>
<dbReference type="Proteomes" id="UP000184330">
    <property type="component" value="Unassembled WGS sequence"/>
</dbReference>
<feature type="transmembrane region" description="Helical" evidence="1">
    <location>
        <begin position="359"/>
        <end position="381"/>
    </location>
</feature>
<feature type="transmembrane region" description="Helical" evidence="1">
    <location>
        <begin position="447"/>
        <end position="465"/>
    </location>
</feature>
<accession>A0A1L7WPF7</accession>
<keyword evidence="1" id="KW-0812">Transmembrane</keyword>
<feature type="chain" id="PRO_5012589254" evidence="2">
    <location>
        <begin position="17"/>
        <end position="743"/>
    </location>
</feature>
<evidence type="ECO:0000313" key="4">
    <source>
        <dbReference type="Proteomes" id="UP000184330"/>
    </source>
</evidence>